<dbReference type="PANTHER" id="PTHR13270">
    <property type="entry name" value="PROTEIN C20ORF116-RELATED"/>
    <property type="match status" value="1"/>
</dbReference>
<name>A0A151L2F2_PLARE</name>
<evidence type="ECO:0000313" key="2">
    <source>
        <dbReference type="Proteomes" id="UP000076359"/>
    </source>
</evidence>
<comment type="caution">
    <text evidence="1">The sequence shown here is derived from an EMBL/GenBank/DDBJ whole genome shotgun (WGS) entry which is preliminary data.</text>
</comment>
<reference evidence="1 2" key="1">
    <citation type="journal article" date="2016" name="Nat. Commun.">
        <title>Genomes of cryptic chimpanzee Plasmodium species reveal key evolutionary events leading to human malaria.</title>
        <authorList>
            <person name="Sundararaman S.A."/>
            <person name="Plenderleith L.J."/>
            <person name="Liu W."/>
            <person name="Loy D.E."/>
            <person name="Learn G.H."/>
            <person name="Li Y."/>
            <person name="Shaw K.S."/>
            <person name="Ayouba A."/>
            <person name="Peeters M."/>
            <person name="Speede S."/>
            <person name="Shaw G.M."/>
            <person name="Bushman F.D."/>
            <person name="Brisson D."/>
            <person name="Rayner J.C."/>
            <person name="Sharp P.M."/>
            <person name="Hahn B.H."/>
        </authorList>
    </citation>
    <scope>NUCLEOTIDE SEQUENCE [LARGE SCALE GENOMIC DNA]</scope>
    <source>
        <strain evidence="1 2">SY57</strain>
    </source>
</reference>
<feature type="non-terminal residue" evidence="1">
    <location>
        <position position="100"/>
    </location>
</feature>
<dbReference type="AlphaFoldDB" id="A0A151L2F2"/>
<dbReference type="RefSeq" id="XP_019969719.1">
    <property type="nucleotide sequence ID" value="XM_020114278.1"/>
</dbReference>
<dbReference type="VEuPathDB" id="PlasmoDB:PRCDC_1334200"/>
<gene>
    <name evidence="1" type="ORF">PRSY57_0020100H</name>
</gene>
<dbReference type="GeneID" id="30953629"/>
<dbReference type="Proteomes" id="UP000076359">
    <property type="component" value="Unassembled WGS sequence"/>
</dbReference>
<evidence type="ECO:0000313" key="1">
    <source>
        <dbReference type="EMBL" id="KYN93129.1"/>
    </source>
</evidence>
<accession>A0A151L2F2</accession>
<dbReference type="PANTHER" id="PTHR13270:SF14">
    <property type="entry name" value="SEX DETERMINATION AND DOSAGE COMPENSATION PROTEIN SDC-2"/>
    <property type="match status" value="1"/>
</dbReference>
<dbReference type="EMBL" id="LVLA01000274">
    <property type="protein sequence ID" value="KYN93129.1"/>
    <property type="molecule type" value="Genomic_DNA"/>
</dbReference>
<proteinExistence type="predicted"/>
<sequence>LYNINSIKDDIMNMWKSVNNIKQKFSRNLPLKEKLFQMEKMLLDINNIMNETKRISNTDAYTNITLQDIENNKNKENNNMNIKTIDKLIDDIKIHNEKIQ</sequence>
<protein>
    <submittedName>
        <fullName evidence="1">Reticulocyte binding protein 2b</fullName>
    </submittedName>
</protein>
<dbReference type="VEuPathDB" id="PlasmoDB:PRG01_1337300"/>
<dbReference type="KEGG" id="prei:PRSY57_0020100H"/>
<feature type="non-terminal residue" evidence="1">
    <location>
        <position position="1"/>
    </location>
</feature>
<organism evidence="1 2">
    <name type="scientific">Plasmodium reichenowi</name>
    <dbReference type="NCBI Taxonomy" id="5854"/>
    <lineage>
        <taxon>Eukaryota</taxon>
        <taxon>Sar</taxon>
        <taxon>Alveolata</taxon>
        <taxon>Apicomplexa</taxon>
        <taxon>Aconoidasida</taxon>
        <taxon>Haemosporida</taxon>
        <taxon>Plasmodiidae</taxon>
        <taxon>Plasmodium</taxon>
        <taxon>Plasmodium (Laverania)</taxon>
    </lineage>
</organism>